<feature type="region of interest" description="Disordered" evidence="1">
    <location>
        <begin position="80"/>
        <end position="105"/>
    </location>
</feature>
<organism evidence="5 6">
    <name type="scientific">Tritrichomonas musculus</name>
    <dbReference type="NCBI Taxonomy" id="1915356"/>
    <lineage>
        <taxon>Eukaryota</taxon>
        <taxon>Metamonada</taxon>
        <taxon>Parabasalia</taxon>
        <taxon>Tritrichomonadida</taxon>
        <taxon>Tritrichomonadidae</taxon>
        <taxon>Tritrichomonas</taxon>
    </lineage>
</organism>
<feature type="signal peptide" evidence="3">
    <location>
        <begin position="1"/>
        <end position="16"/>
    </location>
</feature>
<dbReference type="InterPro" id="IPR036869">
    <property type="entry name" value="J_dom_sf"/>
</dbReference>
<evidence type="ECO:0000313" key="6">
    <source>
        <dbReference type="Proteomes" id="UP001470230"/>
    </source>
</evidence>
<keyword evidence="2" id="KW-1133">Transmembrane helix</keyword>
<accession>A0ABR2KTK3</accession>
<dbReference type="Gene3D" id="3.40.30.10">
    <property type="entry name" value="Glutaredoxin"/>
    <property type="match status" value="1"/>
</dbReference>
<dbReference type="PANTHER" id="PTHR44303">
    <property type="entry name" value="DNAJ HOMOLOG SUBFAMILY C MEMBER 16"/>
    <property type="match status" value="1"/>
</dbReference>
<dbReference type="SMART" id="SM00271">
    <property type="entry name" value="DnaJ"/>
    <property type="match status" value="1"/>
</dbReference>
<keyword evidence="2" id="KW-0812">Transmembrane</keyword>
<dbReference type="SUPFAM" id="SSF46565">
    <property type="entry name" value="Chaperone J-domain"/>
    <property type="match status" value="1"/>
</dbReference>
<evidence type="ECO:0000259" key="4">
    <source>
        <dbReference type="PROSITE" id="PS50076"/>
    </source>
</evidence>
<dbReference type="InterPro" id="IPR036249">
    <property type="entry name" value="Thioredoxin-like_sf"/>
</dbReference>
<proteinExistence type="predicted"/>
<dbReference type="Pfam" id="PF00226">
    <property type="entry name" value="DnaJ"/>
    <property type="match status" value="1"/>
</dbReference>
<evidence type="ECO:0000256" key="1">
    <source>
        <dbReference type="SAM" id="MobiDB-lite"/>
    </source>
</evidence>
<dbReference type="Pfam" id="PF00085">
    <property type="entry name" value="Thioredoxin"/>
    <property type="match status" value="1"/>
</dbReference>
<feature type="region of interest" description="Disordered" evidence="1">
    <location>
        <begin position="530"/>
        <end position="581"/>
    </location>
</feature>
<dbReference type="PANTHER" id="PTHR44303:SF2">
    <property type="entry name" value="DNAJ HOMOLOG SUBFAMILY C MEMBER 16"/>
    <property type="match status" value="1"/>
</dbReference>
<evidence type="ECO:0000256" key="2">
    <source>
        <dbReference type="SAM" id="Phobius"/>
    </source>
</evidence>
<dbReference type="CDD" id="cd06257">
    <property type="entry name" value="DnaJ"/>
    <property type="match status" value="1"/>
</dbReference>
<dbReference type="PROSITE" id="PS50076">
    <property type="entry name" value="DNAJ_2"/>
    <property type="match status" value="1"/>
</dbReference>
<keyword evidence="6" id="KW-1185">Reference proteome</keyword>
<dbReference type="Proteomes" id="UP001470230">
    <property type="component" value="Unassembled WGS sequence"/>
</dbReference>
<keyword evidence="2" id="KW-0472">Membrane</keyword>
<gene>
    <name evidence="5" type="ORF">M9Y10_022569</name>
</gene>
<protein>
    <recommendedName>
        <fullName evidence="4">J domain-containing protein</fullName>
    </recommendedName>
</protein>
<evidence type="ECO:0000313" key="5">
    <source>
        <dbReference type="EMBL" id="KAK8894136.1"/>
    </source>
</evidence>
<dbReference type="PRINTS" id="PR00625">
    <property type="entry name" value="JDOMAIN"/>
</dbReference>
<name>A0ABR2KTK3_9EUKA</name>
<comment type="caution">
    <text evidence="5">The sequence shown here is derived from an EMBL/GenBank/DDBJ whole genome shotgun (WGS) entry which is preliminary data.</text>
</comment>
<reference evidence="5 6" key="1">
    <citation type="submission" date="2024-04" db="EMBL/GenBank/DDBJ databases">
        <title>Tritrichomonas musculus Genome.</title>
        <authorList>
            <person name="Alves-Ferreira E."/>
            <person name="Grigg M."/>
            <person name="Lorenzi H."/>
            <person name="Galac M."/>
        </authorList>
    </citation>
    <scope>NUCLEOTIDE SEQUENCE [LARGE SCALE GENOMIC DNA]</scope>
    <source>
        <strain evidence="5 6">EAF2021</strain>
    </source>
</reference>
<evidence type="ECO:0000256" key="3">
    <source>
        <dbReference type="SAM" id="SignalP"/>
    </source>
</evidence>
<dbReference type="EMBL" id="JAPFFF010000003">
    <property type="protein sequence ID" value="KAK8894136.1"/>
    <property type="molecule type" value="Genomic_DNA"/>
</dbReference>
<dbReference type="Gene3D" id="1.10.287.110">
    <property type="entry name" value="DnaJ domain"/>
    <property type="match status" value="1"/>
</dbReference>
<feature type="transmembrane region" description="Helical" evidence="2">
    <location>
        <begin position="494"/>
        <end position="512"/>
    </location>
</feature>
<dbReference type="SUPFAM" id="SSF52833">
    <property type="entry name" value="Thioredoxin-like"/>
    <property type="match status" value="1"/>
</dbReference>
<dbReference type="InterPro" id="IPR001623">
    <property type="entry name" value="DnaJ_domain"/>
</dbReference>
<feature type="chain" id="PRO_5045556249" description="J domain-containing protein" evidence="3">
    <location>
        <begin position="17"/>
        <end position="581"/>
    </location>
</feature>
<dbReference type="InterPro" id="IPR052448">
    <property type="entry name" value="DnaJ_C16_autophagy_reg"/>
</dbReference>
<feature type="compositionally biased region" description="Low complexity" evidence="1">
    <location>
        <begin position="86"/>
        <end position="105"/>
    </location>
</feature>
<dbReference type="InterPro" id="IPR013766">
    <property type="entry name" value="Thioredoxin_domain"/>
</dbReference>
<feature type="domain" description="J" evidence="4">
    <location>
        <begin position="18"/>
        <end position="83"/>
    </location>
</feature>
<keyword evidence="3" id="KW-0732">Signal</keyword>
<sequence length="581" mass="66562">MIFLLLYFISSTLRRGDDPYSILGVTRDATAQQIRTAFRKIAFDHHPDRHKGDEDSYRKWLRANDAYDILSDPQRKLRYDQDGTVSESDSNDNQQSQKQNTGGYYNYGNYGYRSSSSSSTSYHTPLMTEQLFPYLARDGNEWILFAFQHFDCPNCHDQQNIWEKFAYDIKDYVKVGRLDITQAPNLADELGITNVPQFLSVKLINKSKYEVHKLGSQFSSPTAAMNSLFKHWRASISRFSPTSSSFNDWLTNKDQSKVHVVEVRIETEKSETVHFKYAASKLRNSCVFASVTVKSENDARVNWNISFTKLPIVLVFRSNNQKLKPIVIDAKGRRIYDEIDELSSPLFPTLTATSIKRVCNDWCVVHIDREGDSKFSNYTFGSINESFIESAYNMPFNTGRMSVNSKIYSAFESSTFSEWIVISASKMKFWQVKLDKENEFVSLCSNLYRADDIEDALKKKKSFSIGKIPMGPGDAALLARDAFASLIEDESKRLYVVGGCLAVLLVFVCLMCRSKPKRVKKDLEVKKQQKVADKVENESKEKVDEVKNEVEKNGDEKVVEDSHTDTEKEEKEEGNDDIKDK</sequence>